<dbReference type="PANTHER" id="PTHR34488:SF1">
    <property type="entry name" value="SI:CH211-245H14.1-RELATED"/>
    <property type="match status" value="1"/>
</dbReference>
<dbReference type="OrthoDB" id="8446971at2759"/>
<evidence type="ECO:0000313" key="2">
    <source>
        <dbReference type="EMBL" id="TRY98108.1"/>
    </source>
</evidence>
<dbReference type="Proteomes" id="UP000316079">
    <property type="component" value="Unassembled WGS sequence"/>
</dbReference>
<sequence length="320" mass="36055">MNNTEYSWRSWLPSRWGVSKETKAQRLRDQIRLISGSSVLDEVRIDDTQLLTLTRDDLTELFPGIQNFQTRRTIMELIRDANQDKLQHSSEAFAEALKRLMQNGSNDATVREVVAESLMAFRDLDQQLKAAQASLKPYIEVLISLSEGLARKEQRGYEGTSSRLNTSITGPSPSASAKMDFKAPIKMAPPTSSVRVHLLVCGEILQCEKRILLRLNGVTETELHTSDLVLVLYPIVSRAGTDTEQAIRKIPGGKKAVLVSMYHTFNQNYVCPNIHISSDANIVQHVNVLFHETCHDLLLNCQANEDAIYKIQLVLNQFMC</sequence>
<feature type="region of interest" description="Disordered" evidence="1">
    <location>
        <begin position="156"/>
        <end position="175"/>
    </location>
</feature>
<evidence type="ECO:0000256" key="1">
    <source>
        <dbReference type="SAM" id="MobiDB-lite"/>
    </source>
</evidence>
<dbReference type="AlphaFoldDB" id="A0A553R7G0"/>
<dbReference type="STRING" id="623744.A0A553R7G0"/>
<comment type="caution">
    <text evidence="2">The sequence shown here is derived from an EMBL/GenBank/DDBJ whole genome shotgun (WGS) entry which is preliminary data.</text>
</comment>
<evidence type="ECO:0000313" key="3">
    <source>
        <dbReference type="Proteomes" id="UP000316079"/>
    </source>
</evidence>
<reference evidence="2 3" key="1">
    <citation type="journal article" date="2019" name="Sci. Data">
        <title>Hybrid genome assembly and annotation of Danionella translucida.</title>
        <authorList>
            <person name="Kadobianskyi M."/>
            <person name="Schulze L."/>
            <person name="Schuelke M."/>
            <person name="Judkewitz B."/>
        </authorList>
    </citation>
    <scope>NUCLEOTIDE SEQUENCE [LARGE SCALE GENOMIC DNA]</scope>
    <source>
        <strain evidence="2 3">Bolton</strain>
    </source>
</reference>
<proteinExistence type="predicted"/>
<name>A0A553R7G0_9TELE</name>
<feature type="compositionally biased region" description="Polar residues" evidence="1">
    <location>
        <begin position="159"/>
        <end position="175"/>
    </location>
</feature>
<accession>A0A553R7G0</accession>
<keyword evidence="3" id="KW-1185">Reference proteome</keyword>
<gene>
    <name evidence="2" type="ORF">DNTS_028470</name>
</gene>
<dbReference type="PANTHER" id="PTHR34488">
    <property type="entry name" value="SI:CH211-245H14.1-RELATED"/>
    <property type="match status" value="1"/>
</dbReference>
<organism evidence="2 3">
    <name type="scientific">Danionella cerebrum</name>
    <dbReference type="NCBI Taxonomy" id="2873325"/>
    <lineage>
        <taxon>Eukaryota</taxon>
        <taxon>Metazoa</taxon>
        <taxon>Chordata</taxon>
        <taxon>Craniata</taxon>
        <taxon>Vertebrata</taxon>
        <taxon>Euteleostomi</taxon>
        <taxon>Actinopterygii</taxon>
        <taxon>Neopterygii</taxon>
        <taxon>Teleostei</taxon>
        <taxon>Ostariophysi</taxon>
        <taxon>Cypriniformes</taxon>
        <taxon>Danionidae</taxon>
        <taxon>Danioninae</taxon>
        <taxon>Danionella</taxon>
    </lineage>
</organism>
<protein>
    <submittedName>
        <fullName evidence="2">Uncharacterized protein</fullName>
    </submittedName>
</protein>
<dbReference type="EMBL" id="SRMA01025189">
    <property type="protein sequence ID" value="TRY98108.1"/>
    <property type="molecule type" value="Genomic_DNA"/>
</dbReference>